<comment type="caution">
    <text evidence="1">The sequence shown here is derived from an EMBL/GenBank/DDBJ whole genome shotgun (WGS) entry which is preliminary data.</text>
</comment>
<dbReference type="PANTHER" id="PTHR46888">
    <property type="entry name" value="ZINC KNUCKLE DOMAINCONTAINING PROTEIN-RELATED"/>
    <property type="match status" value="1"/>
</dbReference>
<evidence type="ECO:0000313" key="1">
    <source>
        <dbReference type="EMBL" id="KAK0136901.1"/>
    </source>
</evidence>
<name>A0AA47MB88_MERPO</name>
<dbReference type="EMBL" id="JAOPHQ010005122">
    <property type="protein sequence ID" value="KAK0136901.1"/>
    <property type="molecule type" value="Genomic_DNA"/>
</dbReference>
<dbReference type="SUPFAM" id="SSF57756">
    <property type="entry name" value="Retrovirus zinc finger-like domains"/>
    <property type="match status" value="1"/>
</dbReference>
<sequence length="236" mass="25382">MSRKLSLSQSAVFADEFALTHKVALLPVLETPRSAVNNKPRSPRSSRRSFSTSENQACYYCHQAGHLLSVCPVLKSKGLRTIKEFASLIGNEAARIPITILRDTGAKHSVAHRGMLPFSDQSYCGSDLLLWGIKLSVIRAPRHTVYLSSTLVSGTVQVAVRDQLPVAGVDLILGNDLAGNKVFPTAPEVTENPTADLCVTSAAPDSPSVFPACVVTRAQARKLGEIVDLSDSFLNI</sequence>
<dbReference type="Gene3D" id="4.10.60.10">
    <property type="entry name" value="Zinc finger, CCHC-type"/>
    <property type="match status" value="1"/>
</dbReference>
<reference evidence="1" key="1">
    <citation type="journal article" date="2023" name="Front. Mar. Sci.">
        <title>A new Merluccius polli reference genome to investigate the effects of global change in West African waters.</title>
        <authorList>
            <person name="Mateo J.L."/>
            <person name="Blanco-Fernandez C."/>
            <person name="Garcia-Vazquez E."/>
            <person name="Machado-Schiaffino G."/>
        </authorList>
    </citation>
    <scope>NUCLEOTIDE SEQUENCE</scope>
    <source>
        <strain evidence="1">C29</strain>
        <tissue evidence="1">Fin</tissue>
    </source>
</reference>
<organism evidence="1 2">
    <name type="scientific">Merluccius polli</name>
    <name type="common">Benguela hake</name>
    <name type="synonym">Merluccius cadenati</name>
    <dbReference type="NCBI Taxonomy" id="89951"/>
    <lineage>
        <taxon>Eukaryota</taxon>
        <taxon>Metazoa</taxon>
        <taxon>Chordata</taxon>
        <taxon>Craniata</taxon>
        <taxon>Vertebrata</taxon>
        <taxon>Euteleostomi</taxon>
        <taxon>Actinopterygii</taxon>
        <taxon>Neopterygii</taxon>
        <taxon>Teleostei</taxon>
        <taxon>Neoteleostei</taxon>
        <taxon>Acanthomorphata</taxon>
        <taxon>Zeiogadaria</taxon>
        <taxon>Gadariae</taxon>
        <taxon>Gadiformes</taxon>
        <taxon>Gadoidei</taxon>
        <taxon>Merlucciidae</taxon>
        <taxon>Merluccius</taxon>
    </lineage>
</organism>
<gene>
    <name evidence="1" type="ORF">N1851_026923</name>
</gene>
<dbReference type="GO" id="GO:0003676">
    <property type="term" value="F:nucleic acid binding"/>
    <property type="evidence" value="ECO:0007669"/>
    <property type="project" value="InterPro"/>
</dbReference>
<proteinExistence type="predicted"/>
<evidence type="ECO:0008006" key="3">
    <source>
        <dbReference type="Google" id="ProtNLM"/>
    </source>
</evidence>
<protein>
    <recommendedName>
        <fullName evidence="3">CCHC-type domain-containing protein</fullName>
    </recommendedName>
</protein>
<dbReference type="InterPro" id="IPR036875">
    <property type="entry name" value="Znf_CCHC_sf"/>
</dbReference>
<dbReference type="GO" id="GO:0008270">
    <property type="term" value="F:zinc ion binding"/>
    <property type="evidence" value="ECO:0007669"/>
    <property type="project" value="InterPro"/>
</dbReference>
<evidence type="ECO:0000313" key="2">
    <source>
        <dbReference type="Proteomes" id="UP001174136"/>
    </source>
</evidence>
<dbReference type="PANTHER" id="PTHR46888:SF13">
    <property type="entry name" value="RIBONUCLEASE H"/>
    <property type="match status" value="1"/>
</dbReference>
<dbReference type="Proteomes" id="UP001174136">
    <property type="component" value="Unassembled WGS sequence"/>
</dbReference>
<accession>A0AA47MB88</accession>
<keyword evidence="2" id="KW-1185">Reference proteome</keyword>
<dbReference type="AlphaFoldDB" id="A0AA47MB88"/>